<dbReference type="STRING" id="77635.BISU_0057"/>
<comment type="caution">
    <text evidence="3">The sequence shown here is derived from an EMBL/GenBank/DDBJ whole genome shotgun (WGS) entry which is preliminary data.</text>
</comment>
<keyword evidence="4" id="KW-1185">Reference proteome</keyword>
<protein>
    <recommendedName>
        <fullName evidence="2">LytR/CpsA/Psr regulator C-terminal domain-containing protein</fullName>
    </recommendedName>
</protein>
<reference evidence="3 4" key="1">
    <citation type="submission" date="2014-03" db="EMBL/GenBank/DDBJ databases">
        <title>Genomics of Bifidobacteria.</title>
        <authorList>
            <person name="Ventura M."/>
            <person name="Milani C."/>
            <person name="Lugli G.A."/>
        </authorList>
    </citation>
    <scope>NUCLEOTIDE SEQUENCE [LARGE SCALE GENOMIC DNA]</scope>
    <source>
        <strain evidence="3 4">LMG 11597</strain>
    </source>
</reference>
<dbReference type="RefSeq" id="WP_024464458.1">
    <property type="nucleotide sequence ID" value="NZ_CP062939.1"/>
</dbReference>
<dbReference type="AlphaFoldDB" id="A0A087E735"/>
<keyword evidence="1" id="KW-1133">Transmembrane helix</keyword>
<evidence type="ECO:0000313" key="4">
    <source>
        <dbReference type="Proteomes" id="UP000029055"/>
    </source>
</evidence>
<feature type="transmembrane region" description="Helical" evidence="1">
    <location>
        <begin position="21"/>
        <end position="41"/>
    </location>
</feature>
<keyword evidence="1" id="KW-0472">Membrane</keyword>
<feature type="domain" description="LytR/CpsA/Psr regulator C-terminal" evidence="2">
    <location>
        <begin position="82"/>
        <end position="167"/>
    </location>
</feature>
<gene>
    <name evidence="3" type="ORF">BISU_0057</name>
</gene>
<proteinExistence type="predicted"/>
<evidence type="ECO:0000256" key="1">
    <source>
        <dbReference type="SAM" id="Phobius"/>
    </source>
</evidence>
<dbReference type="OrthoDB" id="3267444at2"/>
<dbReference type="EMBL" id="JGZR01000006">
    <property type="protein sequence ID" value="KFJ03586.1"/>
    <property type="molecule type" value="Genomic_DNA"/>
</dbReference>
<dbReference type="Proteomes" id="UP000029055">
    <property type="component" value="Unassembled WGS sequence"/>
</dbReference>
<accession>A0A087E735</accession>
<keyword evidence="1" id="KW-0812">Transmembrane</keyword>
<name>A0A087E735_9BIFI</name>
<sequence>MTGPFDEREARRQYVRRRQTIVFGIVSTVLVAVLIIAMLFYTHVLGHSAGSSPAAQPNYGVQAPCAPKDQDGNASKYVDNASVSVRLLNGTKFTGFAKAVGDALENRNFNVTAIQTYNRQDVERTTIYFGKGAIPQAYTVGSNFTDAILKMDDRQDKLIDVVLGATFNDLQEQKKVPVSGGNISSIKGCVPADKMTKLPKAGQHDPVQ</sequence>
<dbReference type="eggNOG" id="ENOG5032WRF">
    <property type="taxonomic scope" value="Bacteria"/>
</dbReference>
<dbReference type="InterPro" id="IPR027381">
    <property type="entry name" value="LytR/CpsA/Psr_C"/>
</dbReference>
<dbReference type="Pfam" id="PF13399">
    <property type="entry name" value="LytR_C"/>
    <property type="match status" value="1"/>
</dbReference>
<evidence type="ECO:0000259" key="2">
    <source>
        <dbReference type="Pfam" id="PF13399"/>
    </source>
</evidence>
<dbReference type="Gene3D" id="3.30.70.2390">
    <property type="match status" value="1"/>
</dbReference>
<evidence type="ECO:0000313" key="3">
    <source>
        <dbReference type="EMBL" id="KFJ03586.1"/>
    </source>
</evidence>
<organism evidence="3 4">
    <name type="scientific">Bifidobacterium subtile</name>
    <dbReference type="NCBI Taxonomy" id="77635"/>
    <lineage>
        <taxon>Bacteria</taxon>
        <taxon>Bacillati</taxon>
        <taxon>Actinomycetota</taxon>
        <taxon>Actinomycetes</taxon>
        <taxon>Bifidobacteriales</taxon>
        <taxon>Bifidobacteriaceae</taxon>
        <taxon>Bifidobacterium</taxon>
    </lineage>
</organism>